<feature type="transmembrane region" description="Helical" evidence="1">
    <location>
        <begin position="263"/>
        <end position="280"/>
    </location>
</feature>
<dbReference type="RefSeq" id="WP_334658526.1">
    <property type="nucleotide sequence ID" value="NZ_JARULZ010000001.1"/>
</dbReference>
<dbReference type="EMBL" id="JARULZ010000001">
    <property type="protein sequence ID" value="MEH0634110.1"/>
    <property type="molecule type" value="Genomic_DNA"/>
</dbReference>
<organism evidence="2 3">
    <name type="scientific">Streptomyces bottropensis</name>
    <dbReference type="NCBI Taxonomy" id="42235"/>
    <lineage>
        <taxon>Bacteria</taxon>
        <taxon>Bacillati</taxon>
        <taxon>Actinomycetota</taxon>
        <taxon>Actinomycetes</taxon>
        <taxon>Kitasatosporales</taxon>
        <taxon>Streptomycetaceae</taxon>
        <taxon>Streptomyces</taxon>
    </lineage>
</organism>
<feature type="transmembrane region" description="Helical" evidence="1">
    <location>
        <begin position="382"/>
        <end position="407"/>
    </location>
</feature>
<feature type="transmembrane region" description="Helical" evidence="1">
    <location>
        <begin position="235"/>
        <end position="251"/>
    </location>
</feature>
<evidence type="ECO:0000313" key="3">
    <source>
        <dbReference type="Proteomes" id="UP001310290"/>
    </source>
</evidence>
<dbReference type="Proteomes" id="UP001310290">
    <property type="component" value="Unassembled WGS sequence"/>
</dbReference>
<keyword evidence="1" id="KW-0472">Membrane</keyword>
<reference evidence="2" key="1">
    <citation type="submission" date="2023-04" db="EMBL/GenBank/DDBJ databases">
        <title>Genomic diversity of scab-causing Streptomyces spp. in the province of Quebec, Canada.</title>
        <authorList>
            <person name="Biessy A."/>
            <person name="Cadieux M."/>
            <person name="Ciotola M."/>
            <person name="Filion M."/>
        </authorList>
    </citation>
    <scope>NUCLEOTIDE SEQUENCE</scope>
    <source>
        <strain evidence="2">B21-115</strain>
    </source>
</reference>
<evidence type="ECO:0000256" key="1">
    <source>
        <dbReference type="SAM" id="Phobius"/>
    </source>
</evidence>
<feature type="transmembrane region" description="Helical" evidence="1">
    <location>
        <begin position="113"/>
        <end position="133"/>
    </location>
</feature>
<evidence type="ECO:0008006" key="4">
    <source>
        <dbReference type="Google" id="ProtNLM"/>
    </source>
</evidence>
<sequence length="529" mass="55757">MPQTVQLGHASGRRLALGVTALRGGRGRLTRRPTPYLVVGGLFWLVTTLAYWRVPLCCDAGLHAAVVERLRWNLPHPAHPTAALPGAGSPHYSPYALAQGVLARLTGLSGWSLVKLAGPVNLLVLLTGLGRFVRVLTPRAWAPVLALLFTTLLWGTGTAPWSGGPGLMSMTTDLGHPSAFALGLMFWAWAWTGVRARGGGSGRRARYVGPSGLGGLGAYAGLGALYGLILLVHPMTAAAAVAGAMALVAAWQHGWRTPLAGRWALTATVTAAVAVAWPSYDVLSSATATGTSASAVPPVADVAGHLWPALLGLPALWARGRGSRRDPLVLVCAAECLVAAYGWMGGHSAYGRVAEVAAVSAQVSLGVELAAPRPWRWARRALGGAAVAGACAGLLMVHAGAVVPAAFDPVGFAQPPRWPSYAWAARHVRAGEVLLTDGYRAERSLPGYGVNMVAPPWSDPALPEAERGRRLTDVRVYLDPASTRERRGTVARRYGVRWLLLTRWRRVPGEAVVVDWSPRTGEVLARIAP</sequence>
<keyword evidence="1" id="KW-1133">Transmembrane helix</keyword>
<accession>A0ABU8AKC5</accession>
<feature type="transmembrane region" description="Helical" evidence="1">
    <location>
        <begin position="36"/>
        <end position="54"/>
    </location>
</feature>
<evidence type="ECO:0000313" key="2">
    <source>
        <dbReference type="EMBL" id="MEH0634110.1"/>
    </source>
</evidence>
<feature type="transmembrane region" description="Helical" evidence="1">
    <location>
        <begin position="206"/>
        <end position="229"/>
    </location>
</feature>
<keyword evidence="1" id="KW-0812">Transmembrane</keyword>
<feature type="transmembrane region" description="Helical" evidence="1">
    <location>
        <begin position="140"/>
        <end position="162"/>
    </location>
</feature>
<gene>
    <name evidence="2" type="ORF">QBA35_12165</name>
</gene>
<keyword evidence="3" id="KW-1185">Reference proteome</keyword>
<feature type="transmembrane region" description="Helical" evidence="1">
    <location>
        <begin position="174"/>
        <end position="194"/>
    </location>
</feature>
<comment type="caution">
    <text evidence="2">The sequence shown here is derived from an EMBL/GenBank/DDBJ whole genome shotgun (WGS) entry which is preliminary data.</text>
</comment>
<name>A0ABU8AKC5_9ACTN</name>
<proteinExistence type="predicted"/>
<feature type="transmembrane region" description="Helical" evidence="1">
    <location>
        <begin position="295"/>
        <end position="316"/>
    </location>
</feature>
<protein>
    <recommendedName>
        <fullName evidence="4">Integral membrane protein</fullName>
    </recommendedName>
</protein>